<dbReference type="AlphaFoldDB" id="A0A516H7F0"/>
<reference evidence="2 3" key="1">
    <citation type="submission" date="2019-07" db="EMBL/GenBank/DDBJ databases">
        <title>Genome sequencing for Ferrovibrio sp. K5.</title>
        <authorList>
            <person name="Park S.-J."/>
        </authorList>
    </citation>
    <scope>NUCLEOTIDE SEQUENCE [LARGE SCALE GENOMIC DNA]</scope>
    <source>
        <strain evidence="2 3">K5</strain>
    </source>
</reference>
<keyword evidence="1" id="KW-1133">Transmembrane helix</keyword>
<feature type="transmembrane region" description="Helical" evidence="1">
    <location>
        <begin position="297"/>
        <end position="319"/>
    </location>
</feature>
<sequence>MTELLHLAAGNLLSPMILAFVLGAVAAFVRSDLEIPEGAAKALAIYLMFAIGFKGGVAMHAASGWALAGAIMAALALSLALPLIAFVLLRGVWQQNRTNAAAIAAHYGSISIVTFVTAAEFLRSRDIPYEGYLVAMTAVMETPAILIGLMLAGGQKSPGMPDRTSERGALFREVLVNGSVMLLMGGFAIGWITGDAGLAKIRPFVADLFNGALCIFLLDMGLVAVRQGRAARQFPKALILFGLVMPPIGATCGFLAAAALGLSAGGAMLLAVLAASASYIAVPAAMRLALPAANPSLSVTLALAITFPFNVAIGLPLYLTVAQRLFGG</sequence>
<feature type="transmembrane region" description="Helical" evidence="1">
    <location>
        <begin position="174"/>
        <end position="192"/>
    </location>
</feature>
<dbReference type="KEGG" id="fer:FNB15_04560"/>
<dbReference type="Pfam" id="PF05982">
    <property type="entry name" value="Sbt_1"/>
    <property type="match status" value="1"/>
</dbReference>
<keyword evidence="1" id="KW-0812">Transmembrane</keyword>
<dbReference type="Proteomes" id="UP000317496">
    <property type="component" value="Chromosome"/>
</dbReference>
<evidence type="ECO:0000313" key="3">
    <source>
        <dbReference type="Proteomes" id="UP000317496"/>
    </source>
</evidence>
<evidence type="ECO:0000313" key="2">
    <source>
        <dbReference type="EMBL" id="QDO99635.1"/>
    </source>
</evidence>
<dbReference type="EMBL" id="CP041636">
    <property type="protein sequence ID" value="QDO99635.1"/>
    <property type="molecule type" value="Genomic_DNA"/>
</dbReference>
<proteinExistence type="predicted"/>
<feature type="transmembrane region" description="Helical" evidence="1">
    <location>
        <begin position="101"/>
        <end position="119"/>
    </location>
</feature>
<dbReference type="PANTHER" id="PTHR40400">
    <property type="entry name" value="SLR1512 PROTEIN"/>
    <property type="match status" value="1"/>
</dbReference>
<dbReference type="InterPro" id="IPR010293">
    <property type="entry name" value="Sbt_1"/>
</dbReference>
<keyword evidence="3" id="KW-1185">Reference proteome</keyword>
<gene>
    <name evidence="2" type="ORF">FNB15_04560</name>
</gene>
<organism evidence="2 3">
    <name type="scientific">Ferrovibrio terrae</name>
    <dbReference type="NCBI Taxonomy" id="2594003"/>
    <lineage>
        <taxon>Bacteria</taxon>
        <taxon>Pseudomonadati</taxon>
        <taxon>Pseudomonadota</taxon>
        <taxon>Alphaproteobacteria</taxon>
        <taxon>Rhodospirillales</taxon>
        <taxon>Rhodospirillaceae</taxon>
        <taxon>Ferrovibrio</taxon>
    </lineage>
</organism>
<feature type="transmembrane region" description="Helical" evidence="1">
    <location>
        <begin position="131"/>
        <end position="153"/>
    </location>
</feature>
<feature type="transmembrane region" description="Helical" evidence="1">
    <location>
        <begin position="67"/>
        <end position="89"/>
    </location>
</feature>
<name>A0A516H7F0_9PROT</name>
<feature type="transmembrane region" description="Helical" evidence="1">
    <location>
        <begin position="237"/>
        <end position="260"/>
    </location>
</feature>
<dbReference type="PANTHER" id="PTHR40400:SF1">
    <property type="entry name" value="SLR1512 PROTEIN"/>
    <property type="match status" value="1"/>
</dbReference>
<evidence type="ECO:0000256" key="1">
    <source>
        <dbReference type="SAM" id="Phobius"/>
    </source>
</evidence>
<accession>A0A516H7F0</accession>
<keyword evidence="1" id="KW-0472">Membrane</keyword>
<feature type="transmembrane region" description="Helical" evidence="1">
    <location>
        <begin position="43"/>
        <end position="61"/>
    </location>
</feature>
<protein>
    <submittedName>
        <fullName evidence="2">Sodium-dependent bicarbonate transport family permease</fullName>
    </submittedName>
</protein>
<feature type="transmembrane region" description="Helical" evidence="1">
    <location>
        <begin position="12"/>
        <end position="31"/>
    </location>
</feature>
<dbReference type="OrthoDB" id="345121at2"/>
<feature type="transmembrane region" description="Helical" evidence="1">
    <location>
        <begin position="204"/>
        <end position="225"/>
    </location>
</feature>
<feature type="transmembrane region" description="Helical" evidence="1">
    <location>
        <begin position="266"/>
        <end position="285"/>
    </location>
</feature>